<dbReference type="PROSITE" id="PS51257">
    <property type="entry name" value="PROKAR_LIPOPROTEIN"/>
    <property type="match status" value="1"/>
</dbReference>
<dbReference type="OrthoDB" id="9780180at2"/>
<protein>
    <submittedName>
        <fullName evidence="1">Glutamate permease</fullName>
    </submittedName>
</protein>
<dbReference type="InterPro" id="IPR011852">
    <property type="entry name" value="TRAP_TAXI"/>
</dbReference>
<name>A0A127K1S2_9BURK</name>
<dbReference type="PATRIC" id="fig|94132.3.peg.1273"/>
<organism evidence="1 2">
    <name type="scientific">Ramlibacter tataouinensis</name>
    <dbReference type="NCBI Taxonomy" id="94132"/>
    <lineage>
        <taxon>Bacteria</taxon>
        <taxon>Pseudomonadati</taxon>
        <taxon>Pseudomonadota</taxon>
        <taxon>Betaproteobacteria</taxon>
        <taxon>Burkholderiales</taxon>
        <taxon>Comamonadaceae</taxon>
        <taxon>Ramlibacter</taxon>
    </lineage>
</organism>
<dbReference type="AlphaFoldDB" id="A0A127K1S2"/>
<dbReference type="SUPFAM" id="SSF53850">
    <property type="entry name" value="Periplasmic binding protein-like II"/>
    <property type="match status" value="1"/>
</dbReference>
<dbReference type="Pfam" id="PF16868">
    <property type="entry name" value="NMT1_3"/>
    <property type="match status" value="1"/>
</dbReference>
<dbReference type="Proteomes" id="UP000070433">
    <property type="component" value="Chromosome"/>
</dbReference>
<evidence type="ECO:0000313" key="2">
    <source>
        <dbReference type="Proteomes" id="UP000070433"/>
    </source>
</evidence>
<reference evidence="1 2" key="1">
    <citation type="journal article" date="2014" name="Int. J. Syst. Evol. Microbiol.">
        <title>Ramlibacter solisilvae sp. nov., isolated from forest soil, and emended description of the genus Ramlibacter.</title>
        <authorList>
            <person name="Lee H.J."/>
            <person name="Lee S.H."/>
            <person name="Lee S.S."/>
            <person name="Lee J.S."/>
            <person name="Kim Y."/>
            <person name="Kim S.C."/>
            <person name="Jeon C.O."/>
        </authorList>
    </citation>
    <scope>NUCLEOTIDE SEQUENCE [LARGE SCALE GENOMIC DNA]</scope>
    <source>
        <strain evidence="1 2">5-10</strain>
    </source>
</reference>
<proteinExistence type="predicted"/>
<dbReference type="PANTHER" id="PTHR42941">
    <property type="entry name" value="SLL1037 PROTEIN"/>
    <property type="match status" value="1"/>
</dbReference>
<dbReference type="Gene3D" id="3.40.190.10">
    <property type="entry name" value="Periplasmic binding protein-like II"/>
    <property type="match status" value="2"/>
</dbReference>
<keyword evidence="2" id="KW-1185">Reference proteome</keyword>
<dbReference type="CDD" id="cd13520">
    <property type="entry name" value="PBP2_TAXI_TRAP"/>
    <property type="match status" value="1"/>
</dbReference>
<dbReference type="PANTHER" id="PTHR42941:SF1">
    <property type="entry name" value="SLL1037 PROTEIN"/>
    <property type="match status" value="1"/>
</dbReference>
<dbReference type="EMBL" id="CP010951">
    <property type="protein sequence ID" value="AMO25292.1"/>
    <property type="molecule type" value="Genomic_DNA"/>
</dbReference>
<sequence length="496" mass="51200">MRHLGFLLSLLMLLAGCSGGPDTQALRRDVEVRVAQALPGEALVLQDLQRRGSQRDQKAPEGESRRIVYYDASFRVQKDMDFGAWDAPGMAGLVSALGAGPKGVGGVQSGGNKAGDIVRAHGTALYKREADHWVAVAGAGFRPKEAPAYATNTATGPAAILDAMRKVIDSVSKETSPAQMAIIEEELTAAQASIRARLARASAGYAIAAGPEHGQYLRFARALDEPGGPRTLPLVTFGGEENLDLLREGKVQVALAQADSALAAYEGTGPFQARGAAPALRALGSLYPEAVHVIVRADSGLAAVASLRGRVVAIGQPGAASRTTVLRVLEAHGLTPRDIQAREIGLADALVALGRKEVDAVLQVIGIPADSVRDALTNVPLKLLPLSDSAIAQLTAGRTGLFAYAIPAGSYPRQGAGVNTVATAAVLLVGADLSEAEVGALTSFVFRKGRDFAARGSAQGLQVSAATARQGLTVPLHTAAARVLAPTAQPAASAPR</sequence>
<gene>
    <name evidence="1" type="ORF">UC35_06280</name>
</gene>
<accession>A0A127K1S2</accession>
<evidence type="ECO:0000313" key="1">
    <source>
        <dbReference type="EMBL" id="AMO25292.1"/>
    </source>
</evidence>
<dbReference type="NCBIfam" id="TIGR02122">
    <property type="entry name" value="TRAP_TAXI"/>
    <property type="match status" value="1"/>
</dbReference>